<dbReference type="InterPro" id="IPR015416">
    <property type="entry name" value="Znf_H2C2_histone_UAS-bd"/>
</dbReference>
<name>A0A1E1LCW7_9HELO</name>
<keyword evidence="4" id="KW-1185">Reference proteome</keyword>
<feature type="region of interest" description="Disordered" evidence="1">
    <location>
        <begin position="380"/>
        <end position="423"/>
    </location>
</feature>
<accession>A0A1E1LCW7</accession>
<protein>
    <submittedName>
        <fullName evidence="3">Related to SPT10-transcription regulatory protein</fullName>
    </submittedName>
</protein>
<evidence type="ECO:0000259" key="2">
    <source>
        <dbReference type="PROSITE" id="PS51186"/>
    </source>
</evidence>
<dbReference type="InterPro" id="IPR000182">
    <property type="entry name" value="GNAT_dom"/>
</dbReference>
<dbReference type="PROSITE" id="PS51186">
    <property type="entry name" value="GNAT"/>
    <property type="match status" value="1"/>
</dbReference>
<dbReference type="InterPro" id="IPR052742">
    <property type="entry name" value="Mito_N-acetyltransferase"/>
</dbReference>
<sequence length="573" mass="63450">MPAMLDDPSSSTIYRASGAAPFPTAHDPLILPPDVHSRQVTLRDRITTATIVPFSSQHQVPRTLLSYLCVQLNSEIENGDTYPMIETMSTDKFASYWFQNFAAVMLLGRIESADDLLESKDWSSQCLGSYYIKPNYPGRSSHICNAGFLVTNAARNKGVGRLLGESYLDWAPKLGYTYSVFNLVFETNVASCRIWDALGFKRIGKVKGAGNLKSYPGQLIDAIIYGRDLGPEGEDFVSEERFDKIKFYLKFGKYPAGADRAEKSRLRSAATHYKLIPESDKLMLKDKEVVSDPQKQYEIAREVHASQHGGINKTTATIAEKYHWVRIKETVSLVIRNCPECKELGKSAVVRPDGVIRPAPRLISSSAQTGVSAAGRALSVTQQDHHMSDPGAGFEHAGQGSVSPQVLSRTLPGRNQHPNTLQSLRHQTAPIARMQNDYMPLDPQIMDDALVHHHLGGYNSVSHSQSISQPDPHSPYLKVEHNHHNHYIEHEHEHDQHDPDSFQAMLTGNAHREPGGDGNGDLDMLIDQEEDGDAEDDIDEDGREESIIQIQAEVASRAAQGAMRTIGKEHGGV</sequence>
<gene>
    <name evidence="3" type="ORF">RAG0_13472</name>
</gene>
<dbReference type="SUPFAM" id="SSF55729">
    <property type="entry name" value="Acyl-CoA N-acyltransferases (Nat)"/>
    <property type="match status" value="1"/>
</dbReference>
<dbReference type="PANTHER" id="PTHR43138">
    <property type="entry name" value="ACETYLTRANSFERASE, GNAT FAMILY"/>
    <property type="match status" value="1"/>
</dbReference>
<dbReference type="Proteomes" id="UP000178912">
    <property type="component" value="Unassembled WGS sequence"/>
</dbReference>
<dbReference type="Pfam" id="PF09337">
    <property type="entry name" value="zf-H2C2"/>
    <property type="match status" value="1"/>
</dbReference>
<proteinExistence type="predicted"/>
<evidence type="ECO:0000313" key="3">
    <source>
        <dbReference type="EMBL" id="CZT08383.1"/>
    </source>
</evidence>
<organism evidence="3 4">
    <name type="scientific">Rhynchosporium agropyri</name>
    <dbReference type="NCBI Taxonomy" id="914238"/>
    <lineage>
        <taxon>Eukaryota</taxon>
        <taxon>Fungi</taxon>
        <taxon>Dikarya</taxon>
        <taxon>Ascomycota</taxon>
        <taxon>Pezizomycotina</taxon>
        <taxon>Leotiomycetes</taxon>
        <taxon>Helotiales</taxon>
        <taxon>Ploettnerulaceae</taxon>
        <taxon>Rhynchosporium</taxon>
    </lineage>
</organism>
<evidence type="ECO:0000313" key="4">
    <source>
        <dbReference type="Proteomes" id="UP000178912"/>
    </source>
</evidence>
<dbReference type="GO" id="GO:0016747">
    <property type="term" value="F:acyltransferase activity, transferring groups other than amino-acyl groups"/>
    <property type="evidence" value="ECO:0007669"/>
    <property type="project" value="InterPro"/>
</dbReference>
<dbReference type="AlphaFoldDB" id="A0A1E1LCW7"/>
<dbReference type="Gene3D" id="1.10.340.70">
    <property type="match status" value="1"/>
</dbReference>
<reference evidence="4" key="1">
    <citation type="submission" date="2016-03" db="EMBL/GenBank/DDBJ databases">
        <authorList>
            <person name="Guldener U."/>
        </authorList>
    </citation>
    <scope>NUCLEOTIDE SEQUENCE [LARGE SCALE GENOMIC DNA]</scope>
    <source>
        <strain evidence="4">04CH-RAC-A.6.1</strain>
    </source>
</reference>
<evidence type="ECO:0000256" key="1">
    <source>
        <dbReference type="SAM" id="MobiDB-lite"/>
    </source>
</evidence>
<dbReference type="InterPro" id="IPR016181">
    <property type="entry name" value="Acyl_CoA_acyltransferase"/>
</dbReference>
<dbReference type="Gene3D" id="3.40.630.30">
    <property type="match status" value="1"/>
</dbReference>
<dbReference type="OrthoDB" id="10264707at2759"/>
<dbReference type="Pfam" id="PF00583">
    <property type="entry name" value="Acetyltransf_1"/>
    <property type="match status" value="1"/>
</dbReference>
<dbReference type="EMBL" id="FJUX01000104">
    <property type="protein sequence ID" value="CZT08383.1"/>
    <property type="molecule type" value="Genomic_DNA"/>
</dbReference>
<dbReference type="PANTHER" id="PTHR43138:SF2">
    <property type="entry name" value="PROTEIN SPT10"/>
    <property type="match status" value="1"/>
</dbReference>
<feature type="region of interest" description="Disordered" evidence="1">
    <location>
        <begin position="506"/>
        <end position="525"/>
    </location>
</feature>
<feature type="domain" description="N-acetyltransferase" evidence="2">
    <location>
        <begin position="80"/>
        <end position="230"/>
    </location>
</feature>
<dbReference type="GO" id="GO:0005634">
    <property type="term" value="C:nucleus"/>
    <property type="evidence" value="ECO:0007669"/>
    <property type="project" value="TreeGrafter"/>
</dbReference>